<name>A0AAJ8BNC9_ASPNG</name>
<dbReference type="KEGG" id="ang:An02g06290"/>
<organism evidence="1">
    <name type="scientific">Aspergillus niger</name>
    <dbReference type="NCBI Taxonomy" id="5061"/>
    <lineage>
        <taxon>Eukaryota</taxon>
        <taxon>Fungi</taxon>
        <taxon>Dikarya</taxon>
        <taxon>Ascomycota</taxon>
        <taxon>Pezizomycotina</taxon>
        <taxon>Eurotiomycetes</taxon>
        <taxon>Eurotiomycetidae</taxon>
        <taxon>Eurotiales</taxon>
        <taxon>Aspergillaceae</taxon>
        <taxon>Aspergillus</taxon>
        <taxon>Aspergillus subgen. Circumdati</taxon>
    </lineage>
</organism>
<dbReference type="VEuPathDB" id="FungiDB:An02g06290"/>
<reference evidence="1" key="1">
    <citation type="submission" date="2025-02" db="EMBL/GenBank/DDBJ databases">
        <authorList>
            <consortium name="NCBI Genome Project"/>
        </authorList>
    </citation>
    <scope>NUCLEOTIDE SEQUENCE</scope>
</reference>
<reference evidence="1" key="2">
    <citation type="submission" date="2025-08" db="UniProtKB">
        <authorList>
            <consortium name="RefSeq"/>
        </authorList>
    </citation>
    <scope>IDENTIFICATION</scope>
</reference>
<gene>
    <name evidence="1" type="ORF">An02g06290</name>
</gene>
<dbReference type="GeneID" id="84590362"/>
<dbReference type="RefSeq" id="XP_059599998.1">
    <property type="nucleotide sequence ID" value="XM_059746358.1"/>
</dbReference>
<sequence length="33" mass="3889">MAMLASCNAIYQEDNVVRSSWGLCDKRPFQEYY</sequence>
<evidence type="ECO:0000313" key="1">
    <source>
        <dbReference type="RefSeq" id="XP_059599998.1"/>
    </source>
</evidence>
<dbReference type="AlphaFoldDB" id="A0AAJ8BNC9"/>
<protein>
    <submittedName>
        <fullName evidence="1">Uncharacterized protein</fullName>
    </submittedName>
</protein>
<proteinExistence type="predicted"/>
<accession>A0AAJ8BNC9</accession>